<feature type="signal peptide" evidence="2">
    <location>
        <begin position="1"/>
        <end position="25"/>
    </location>
</feature>
<evidence type="ECO:0000256" key="2">
    <source>
        <dbReference type="SAM" id="SignalP"/>
    </source>
</evidence>
<feature type="region of interest" description="Disordered" evidence="1">
    <location>
        <begin position="48"/>
        <end position="74"/>
    </location>
</feature>
<evidence type="ECO:0000313" key="3">
    <source>
        <dbReference type="EMBL" id="VVC76707.1"/>
    </source>
</evidence>
<keyword evidence="4" id="KW-1185">Reference proteome</keyword>
<sequence>MKPLFRMVICALLLSAGLTSCSSMTPTAAKRAYCNMLKSSMVFSGSTSNTREANIQASEEPLQQRTYDRENCEE</sequence>
<dbReference type="Proteomes" id="UP000324194">
    <property type="component" value="Chromosome 1"/>
</dbReference>
<protein>
    <recommendedName>
        <fullName evidence="5">Lipoprotein</fullName>
    </recommendedName>
</protein>
<reference evidence="3 4" key="1">
    <citation type="submission" date="2019-08" db="EMBL/GenBank/DDBJ databases">
        <authorList>
            <person name="Guy L."/>
        </authorList>
    </citation>
    <scope>NUCLEOTIDE SEQUENCE [LARGE SCALE GENOMIC DNA]</scope>
    <source>
        <strain evidence="3 4">SGT-108</strain>
    </source>
</reference>
<accession>A0A5E4PJU6</accession>
<evidence type="ECO:0000256" key="1">
    <source>
        <dbReference type="SAM" id="MobiDB-lite"/>
    </source>
</evidence>
<feature type="chain" id="PRO_5022746878" description="Lipoprotein" evidence="2">
    <location>
        <begin position="26"/>
        <end position="74"/>
    </location>
</feature>
<evidence type="ECO:0000313" key="4">
    <source>
        <dbReference type="Proteomes" id="UP000324194"/>
    </source>
</evidence>
<evidence type="ECO:0008006" key="5">
    <source>
        <dbReference type="Google" id="ProtNLM"/>
    </source>
</evidence>
<dbReference type="PROSITE" id="PS51257">
    <property type="entry name" value="PROKAR_LIPOPROTEIN"/>
    <property type="match status" value="1"/>
</dbReference>
<feature type="compositionally biased region" description="Polar residues" evidence="1">
    <location>
        <begin position="48"/>
        <end position="65"/>
    </location>
</feature>
<dbReference type="KEGG" id="asip:AQUSIP_20320"/>
<name>A0A5E4PJU6_9COXI</name>
<gene>
    <name evidence="3" type="ORF">AQUSIP_20320</name>
</gene>
<dbReference type="RefSeq" id="WP_148340012.1">
    <property type="nucleotide sequence ID" value="NZ_LR699119.1"/>
</dbReference>
<keyword evidence="2" id="KW-0732">Signal</keyword>
<dbReference type="EMBL" id="LR699119">
    <property type="protein sequence ID" value="VVC76707.1"/>
    <property type="molecule type" value="Genomic_DNA"/>
</dbReference>
<proteinExistence type="predicted"/>
<dbReference type="AlphaFoldDB" id="A0A5E4PJU6"/>
<organism evidence="3 4">
    <name type="scientific">Aquicella siphonis</name>
    <dbReference type="NCBI Taxonomy" id="254247"/>
    <lineage>
        <taxon>Bacteria</taxon>
        <taxon>Pseudomonadati</taxon>
        <taxon>Pseudomonadota</taxon>
        <taxon>Gammaproteobacteria</taxon>
        <taxon>Legionellales</taxon>
        <taxon>Coxiellaceae</taxon>
        <taxon>Aquicella</taxon>
    </lineage>
</organism>